<accession>A0ABS9X805</accession>
<organism evidence="1 2">
    <name type="scientific">Streptomyces spinosisporus</name>
    <dbReference type="NCBI Taxonomy" id="2927582"/>
    <lineage>
        <taxon>Bacteria</taxon>
        <taxon>Bacillati</taxon>
        <taxon>Actinomycetota</taxon>
        <taxon>Actinomycetes</taxon>
        <taxon>Kitasatosporales</taxon>
        <taxon>Streptomycetaceae</taxon>
        <taxon>Streptomyces</taxon>
    </lineage>
</organism>
<protein>
    <submittedName>
        <fullName evidence="1">Uncharacterized protein</fullName>
    </submittedName>
</protein>
<dbReference type="EMBL" id="JALDAX010000001">
    <property type="protein sequence ID" value="MCI3238200.1"/>
    <property type="molecule type" value="Genomic_DNA"/>
</dbReference>
<evidence type="ECO:0000313" key="2">
    <source>
        <dbReference type="Proteomes" id="UP001165270"/>
    </source>
</evidence>
<name>A0ABS9X805_9ACTN</name>
<proteinExistence type="predicted"/>
<comment type="caution">
    <text evidence="1">The sequence shown here is derived from an EMBL/GenBank/DDBJ whole genome shotgun (WGS) entry which is preliminary data.</text>
</comment>
<dbReference type="Proteomes" id="UP001165270">
    <property type="component" value="Unassembled WGS sequence"/>
</dbReference>
<keyword evidence="2" id="KW-1185">Reference proteome</keyword>
<reference evidence="1" key="1">
    <citation type="submission" date="2022-03" db="EMBL/GenBank/DDBJ databases">
        <title>Streptomyces 7R015 and 7R016 isolated from Barleria lupulina in Thailand.</title>
        <authorList>
            <person name="Kanchanasin P."/>
            <person name="Phongsopitanun W."/>
            <person name="Tanasupawat S."/>
        </authorList>
    </citation>
    <scope>NUCLEOTIDE SEQUENCE</scope>
    <source>
        <strain evidence="1">7R016</strain>
    </source>
</reference>
<sequence>MSTTTADEVTLSAECTLAQRPEYEDLHRECRQITDVPLPHSNGLLLIKRCGCGCHWSGGAS</sequence>
<evidence type="ECO:0000313" key="1">
    <source>
        <dbReference type="EMBL" id="MCI3238200.1"/>
    </source>
</evidence>
<dbReference type="RefSeq" id="WP_016432135.1">
    <property type="nucleotide sequence ID" value="NZ_JALDAX010000001.1"/>
</dbReference>
<gene>
    <name evidence="1" type="ORF">MQN93_00535</name>
</gene>